<organism evidence="2 3">
    <name type="scientific">Alicyclobacillus vulcanalis</name>
    <dbReference type="NCBI Taxonomy" id="252246"/>
    <lineage>
        <taxon>Bacteria</taxon>
        <taxon>Bacillati</taxon>
        <taxon>Bacillota</taxon>
        <taxon>Bacilli</taxon>
        <taxon>Bacillales</taxon>
        <taxon>Alicyclobacillaceae</taxon>
        <taxon>Alicyclobacillus</taxon>
    </lineage>
</organism>
<sequence>MNEKVKAAMERLEHGLETLLSTEEWRKFLQFQAAFHHYSFSNTLLIMCQKPDATYVAGYNTWRELGRYVKKGEHGIEIFAPLLKKKSNKADIPREESEETSQEEENKRIIYGYRIVYVFDVSQTDGKPLPTVESPQIISGDSDLYEKLLQVCPYPVSEVVSLGSARGEFDLETNQIKIVQTLPEAHKAKTLIHEWAHGLLHTNGPLNPAHKPLIELEAESTAFVVSHALGLDTTDYSFAYIAGWSGKEAVNALKACGTRIQQAANSILLALEDQAQDFKTAM</sequence>
<dbReference type="Pfam" id="PF08401">
    <property type="entry name" value="ArdcN"/>
    <property type="match status" value="1"/>
</dbReference>
<gene>
    <name evidence="2" type="ORF">SAMN05421799_11447</name>
</gene>
<accession>A0A1N7PL90</accession>
<feature type="domain" description="N-terminal" evidence="1">
    <location>
        <begin position="23"/>
        <end position="119"/>
    </location>
</feature>
<dbReference type="GO" id="GO:0003697">
    <property type="term" value="F:single-stranded DNA binding"/>
    <property type="evidence" value="ECO:0007669"/>
    <property type="project" value="InterPro"/>
</dbReference>
<proteinExistence type="predicted"/>
<dbReference type="RefSeq" id="WP_015759734.1">
    <property type="nucleotide sequence ID" value="NZ_FTOO01000014.1"/>
</dbReference>
<dbReference type="EMBL" id="FTOO01000014">
    <property type="protein sequence ID" value="SIT11139.1"/>
    <property type="molecule type" value="Genomic_DNA"/>
</dbReference>
<reference evidence="3" key="1">
    <citation type="submission" date="2017-01" db="EMBL/GenBank/DDBJ databases">
        <authorList>
            <person name="Varghese N."/>
            <person name="Submissions S."/>
        </authorList>
    </citation>
    <scope>NUCLEOTIDE SEQUENCE [LARGE SCALE GENOMIC DNA]</scope>
    <source>
        <strain evidence="3">DSM 16176</strain>
    </source>
</reference>
<dbReference type="Proteomes" id="UP000186156">
    <property type="component" value="Unassembled WGS sequence"/>
</dbReference>
<evidence type="ECO:0000259" key="1">
    <source>
        <dbReference type="Pfam" id="PF08401"/>
    </source>
</evidence>
<evidence type="ECO:0000313" key="2">
    <source>
        <dbReference type="EMBL" id="SIT11139.1"/>
    </source>
</evidence>
<dbReference type="STRING" id="252246.SAMN05421799_11447"/>
<dbReference type="OrthoDB" id="9803716at2"/>
<name>A0A1N7PL90_9BACL</name>
<protein>
    <recommendedName>
        <fullName evidence="1">N-terminal domain-containing protein</fullName>
    </recommendedName>
</protein>
<evidence type="ECO:0000313" key="3">
    <source>
        <dbReference type="Proteomes" id="UP000186156"/>
    </source>
</evidence>
<dbReference type="AlphaFoldDB" id="A0A1N7PL90"/>
<dbReference type="InterPro" id="IPR013610">
    <property type="entry name" value="ArdC_N"/>
</dbReference>
<keyword evidence="3" id="KW-1185">Reference proteome</keyword>